<reference evidence="4 5" key="1">
    <citation type="journal article" date="2019" name="Anaerobe">
        <title>Detection of Robinsoniella peoriensis in multiple bone samples of a trauma patient.</title>
        <authorList>
            <person name="Schrottner P."/>
            <person name="Hartwich K."/>
            <person name="Bunk B."/>
            <person name="Schober I."/>
            <person name="Helbig S."/>
            <person name="Rudolph W.W."/>
            <person name="Gunzer F."/>
        </authorList>
    </citation>
    <scope>NUCLEOTIDE SEQUENCE [LARGE SCALE GENOMIC DNA]</scope>
    <source>
        <strain evidence="4 5">DSM 106044</strain>
    </source>
</reference>
<keyword evidence="5" id="KW-1185">Reference proteome</keyword>
<comment type="caution">
    <text evidence="4">The sequence shown here is derived from an EMBL/GenBank/DDBJ whole genome shotgun (WGS) entry which is preliminary data.</text>
</comment>
<dbReference type="Proteomes" id="UP000306509">
    <property type="component" value="Unassembled WGS sequence"/>
</dbReference>
<dbReference type="EMBL" id="QGQD01000067">
    <property type="protein sequence ID" value="TLC99659.1"/>
    <property type="molecule type" value="Genomic_DNA"/>
</dbReference>
<accession>A0A4U8Q4C6</accession>
<sequence precursor="true">MMKRKKTLFTSLVLVLIMVFLPLNVMAAKSKTIPNNNSGIPDKVLYQTILRKLGKSKSFTEKDAAKIKRLDANKYGKKDKIKSLKGISKLKSLKELNVESNNLKSLSGIENLVNLTSLSANDNQLNDISAIKNLIKLEYLYVYNNKISTLKDINKLTKLKALDVQLNRIKKLPDLNKYPNLGEVEFKYNKISAKELNKKLPKKWDRKDSWYKSTAQLQNLVKSITFVNPSSYKKINKNTKIITGITNKNSKIVLRDPSGNKIATAKSNSRGKFTFKNLNLFQWVNKRLTLEAYIVDSFYNDDNESYTLKEVKFTVRN</sequence>
<protein>
    <submittedName>
        <fullName evidence="4">Internalin-A</fullName>
    </submittedName>
</protein>
<feature type="chain" id="PRO_5020254096" evidence="3">
    <location>
        <begin position="28"/>
        <end position="317"/>
    </location>
</feature>
<keyword evidence="2" id="KW-0677">Repeat</keyword>
<evidence type="ECO:0000256" key="3">
    <source>
        <dbReference type="SAM" id="SignalP"/>
    </source>
</evidence>
<feature type="signal peptide" evidence="3">
    <location>
        <begin position="1"/>
        <end position="27"/>
    </location>
</feature>
<gene>
    <name evidence="4" type="primary">inlA_6</name>
    <name evidence="4" type="ORF">DSM106044_03451</name>
</gene>
<dbReference type="SUPFAM" id="SSF52058">
    <property type="entry name" value="L domain-like"/>
    <property type="match status" value="1"/>
</dbReference>
<keyword evidence="3" id="KW-0732">Signal</keyword>
<proteinExistence type="predicted"/>
<evidence type="ECO:0000256" key="1">
    <source>
        <dbReference type="ARBA" id="ARBA00022614"/>
    </source>
</evidence>
<dbReference type="RefSeq" id="WP_138003133.1">
    <property type="nucleotide sequence ID" value="NZ_QGQD01000067.1"/>
</dbReference>
<dbReference type="InterPro" id="IPR001611">
    <property type="entry name" value="Leu-rich_rpt"/>
</dbReference>
<keyword evidence="1" id="KW-0433">Leucine-rich repeat</keyword>
<dbReference type="PANTHER" id="PTHR46652:SF3">
    <property type="entry name" value="LEUCINE-RICH REPEAT-CONTAINING PROTEIN 9"/>
    <property type="match status" value="1"/>
</dbReference>
<dbReference type="AlphaFoldDB" id="A0A4U8Q4C6"/>
<dbReference type="InterPro" id="IPR032675">
    <property type="entry name" value="LRR_dom_sf"/>
</dbReference>
<dbReference type="SMART" id="SM00364">
    <property type="entry name" value="LRR_BAC"/>
    <property type="match status" value="4"/>
</dbReference>
<dbReference type="InterPro" id="IPR025875">
    <property type="entry name" value="Leu-rich_rpt_4"/>
</dbReference>
<evidence type="ECO:0000256" key="2">
    <source>
        <dbReference type="ARBA" id="ARBA00022737"/>
    </source>
</evidence>
<dbReference type="Pfam" id="PF12799">
    <property type="entry name" value="LRR_4"/>
    <property type="match status" value="1"/>
</dbReference>
<evidence type="ECO:0000313" key="4">
    <source>
        <dbReference type="EMBL" id="TLC99659.1"/>
    </source>
</evidence>
<organism evidence="4 5">
    <name type="scientific">Robinsoniella peoriensis</name>
    <dbReference type="NCBI Taxonomy" id="180332"/>
    <lineage>
        <taxon>Bacteria</taxon>
        <taxon>Bacillati</taxon>
        <taxon>Bacillota</taxon>
        <taxon>Clostridia</taxon>
        <taxon>Lachnospirales</taxon>
        <taxon>Lachnospiraceae</taxon>
        <taxon>Robinsoniella</taxon>
    </lineage>
</organism>
<dbReference type="SMART" id="SM00365">
    <property type="entry name" value="LRR_SD22"/>
    <property type="match status" value="4"/>
</dbReference>
<dbReference type="PANTHER" id="PTHR46652">
    <property type="entry name" value="LEUCINE-RICH REPEAT AND IQ DOMAIN-CONTAINING PROTEIN 1-RELATED"/>
    <property type="match status" value="1"/>
</dbReference>
<dbReference type="InterPro" id="IPR050836">
    <property type="entry name" value="SDS22/Internalin_LRR"/>
</dbReference>
<name>A0A4U8Q4C6_9FIRM</name>
<dbReference type="PROSITE" id="PS51450">
    <property type="entry name" value="LRR"/>
    <property type="match status" value="4"/>
</dbReference>
<dbReference type="Gene3D" id="3.80.10.10">
    <property type="entry name" value="Ribonuclease Inhibitor"/>
    <property type="match status" value="1"/>
</dbReference>
<evidence type="ECO:0000313" key="5">
    <source>
        <dbReference type="Proteomes" id="UP000306509"/>
    </source>
</evidence>